<evidence type="ECO:0000256" key="1">
    <source>
        <dbReference type="ARBA" id="ARBA00023015"/>
    </source>
</evidence>
<evidence type="ECO:0000256" key="2">
    <source>
        <dbReference type="ARBA" id="ARBA00023125"/>
    </source>
</evidence>
<dbReference type="Proteomes" id="UP000240542">
    <property type="component" value="Unassembled WGS sequence"/>
</dbReference>
<gene>
    <name evidence="6" type="ORF">CLV63_111172</name>
</gene>
<evidence type="ECO:0000313" key="6">
    <source>
        <dbReference type="EMBL" id="PSK96577.1"/>
    </source>
</evidence>
<dbReference type="GO" id="GO:0000976">
    <property type="term" value="F:transcription cis-regulatory region binding"/>
    <property type="evidence" value="ECO:0007669"/>
    <property type="project" value="TreeGrafter"/>
</dbReference>
<dbReference type="Gene3D" id="1.10.357.10">
    <property type="entry name" value="Tetracycline Repressor, domain 2"/>
    <property type="match status" value="1"/>
</dbReference>
<dbReference type="EMBL" id="PYGA01000011">
    <property type="protein sequence ID" value="PSK96577.1"/>
    <property type="molecule type" value="Genomic_DNA"/>
</dbReference>
<dbReference type="InterPro" id="IPR001647">
    <property type="entry name" value="HTH_TetR"/>
</dbReference>
<dbReference type="PANTHER" id="PTHR30055">
    <property type="entry name" value="HTH-TYPE TRANSCRIPTIONAL REGULATOR RUTR"/>
    <property type="match status" value="1"/>
</dbReference>
<name>A0A2P8DH78_9ACTN</name>
<organism evidence="6 7">
    <name type="scientific">Murinocardiopsis flavida</name>
    <dbReference type="NCBI Taxonomy" id="645275"/>
    <lineage>
        <taxon>Bacteria</taxon>
        <taxon>Bacillati</taxon>
        <taxon>Actinomycetota</taxon>
        <taxon>Actinomycetes</taxon>
        <taxon>Streptosporangiales</taxon>
        <taxon>Nocardiopsidaceae</taxon>
        <taxon>Murinocardiopsis</taxon>
    </lineage>
</organism>
<dbReference type="Pfam" id="PF21351">
    <property type="entry name" value="TetR_C_41"/>
    <property type="match status" value="1"/>
</dbReference>
<dbReference type="InterPro" id="IPR050109">
    <property type="entry name" value="HTH-type_TetR-like_transc_reg"/>
</dbReference>
<sequence>MPRTKAQQREATMRALVDEGTRLFAERGYAAVGLAEIVRSAGVTKGALYHHFGSKEELFRAVLRRVQSDVADQVAAAADAEPDTWTQLTAGCRAFLTASSGRSARRIMLIDAPAVLGWNEWRAMDEAASARHLEEALAALVEDGSIPDQPVAPLVRLLSGAMNEAALWIAQSDDPGALDATDRALTRLLHALRAD</sequence>
<dbReference type="Pfam" id="PF00440">
    <property type="entry name" value="TetR_N"/>
    <property type="match status" value="1"/>
</dbReference>
<accession>A0A2P8DH78</accession>
<evidence type="ECO:0000313" key="7">
    <source>
        <dbReference type="Proteomes" id="UP000240542"/>
    </source>
</evidence>
<keyword evidence="2 4" id="KW-0238">DNA-binding</keyword>
<comment type="caution">
    <text evidence="6">The sequence shown here is derived from an EMBL/GenBank/DDBJ whole genome shotgun (WGS) entry which is preliminary data.</text>
</comment>
<keyword evidence="7" id="KW-1185">Reference proteome</keyword>
<dbReference type="SUPFAM" id="SSF46689">
    <property type="entry name" value="Homeodomain-like"/>
    <property type="match status" value="1"/>
</dbReference>
<dbReference type="PANTHER" id="PTHR30055:SF234">
    <property type="entry name" value="HTH-TYPE TRANSCRIPTIONAL REGULATOR BETI"/>
    <property type="match status" value="1"/>
</dbReference>
<dbReference type="InterPro" id="IPR049484">
    <property type="entry name" value="Rv0078-like_C"/>
</dbReference>
<dbReference type="PROSITE" id="PS50977">
    <property type="entry name" value="HTH_TETR_2"/>
    <property type="match status" value="1"/>
</dbReference>
<dbReference type="PRINTS" id="PR00455">
    <property type="entry name" value="HTHTETR"/>
</dbReference>
<proteinExistence type="predicted"/>
<feature type="DNA-binding region" description="H-T-H motif" evidence="4">
    <location>
        <begin position="33"/>
        <end position="52"/>
    </location>
</feature>
<feature type="domain" description="HTH tetR-type" evidence="5">
    <location>
        <begin position="10"/>
        <end position="70"/>
    </location>
</feature>
<dbReference type="InterPro" id="IPR009057">
    <property type="entry name" value="Homeodomain-like_sf"/>
</dbReference>
<evidence type="ECO:0000259" key="5">
    <source>
        <dbReference type="PROSITE" id="PS50977"/>
    </source>
</evidence>
<keyword evidence="3" id="KW-0804">Transcription</keyword>
<protein>
    <submittedName>
        <fullName evidence="6">TetR family transcriptional regulator</fullName>
    </submittedName>
</protein>
<evidence type="ECO:0000256" key="4">
    <source>
        <dbReference type="PROSITE-ProRule" id="PRU00335"/>
    </source>
</evidence>
<dbReference type="GO" id="GO:0003700">
    <property type="term" value="F:DNA-binding transcription factor activity"/>
    <property type="evidence" value="ECO:0007669"/>
    <property type="project" value="TreeGrafter"/>
</dbReference>
<evidence type="ECO:0000256" key="3">
    <source>
        <dbReference type="ARBA" id="ARBA00023163"/>
    </source>
</evidence>
<reference evidence="6 7" key="1">
    <citation type="submission" date="2018-03" db="EMBL/GenBank/DDBJ databases">
        <title>Genomic Encyclopedia of Archaeal and Bacterial Type Strains, Phase II (KMG-II): from individual species to whole genera.</title>
        <authorList>
            <person name="Goeker M."/>
        </authorList>
    </citation>
    <scope>NUCLEOTIDE SEQUENCE [LARGE SCALE GENOMIC DNA]</scope>
    <source>
        <strain evidence="6 7">DSM 45312</strain>
    </source>
</reference>
<dbReference type="AlphaFoldDB" id="A0A2P8DH78"/>
<keyword evidence="1" id="KW-0805">Transcription regulation</keyword>